<dbReference type="Proteomes" id="UP000265515">
    <property type="component" value="Unassembled WGS sequence"/>
</dbReference>
<protein>
    <recommendedName>
        <fullName evidence="4">Aminopeptidase</fullName>
    </recommendedName>
</protein>
<dbReference type="EMBL" id="BFEA01000270">
    <property type="protein sequence ID" value="GBG77559.1"/>
    <property type="molecule type" value="Genomic_DNA"/>
</dbReference>
<dbReference type="OMA" id="DQECKEM"/>
<dbReference type="Pfam" id="PF12576">
    <property type="entry name" value="DUF3754"/>
    <property type="match status" value="1"/>
</dbReference>
<evidence type="ECO:0008006" key="4">
    <source>
        <dbReference type="Google" id="ProtNLM"/>
    </source>
</evidence>
<dbReference type="PANTHER" id="PTHR33645">
    <property type="entry name" value="AMINOPEPTIDASE (DUF3754)"/>
    <property type="match status" value="1"/>
</dbReference>
<proteinExistence type="predicted"/>
<gene>
    <name evidence="2" type="ORF">CBR_g24005</name>
</gene>
<evidence type="ECO:0000313" key="3">
    <source>
        <dbReference type="Proteomes" id="UP000265515"/>
    </source>
</evidence>
<name>A0A388L5G0_CHABU</name>
<sequence>MVQPRTLTLRKKDILKIDRETAITTIKPKLIAGLVALIEREEDRAQFLTFCRRVDSTVRAWYMRQFDELMQLHALLDPVSGPARLKQQQLTPAQVDKLEQKFLKSLFEMMEKSNFKMMTTEEVELANSGTYLLNLPIAVDKNKLDRRLLSRYFASNPTEEVPKFSDMYVIFRRGIGIDRTSGFFIMEKIDALVARFWNDLLCLLRLRKPQDLTSEVISVKSIKSSRSSQFDADGGNDSVGSHSRSSSSGELEGGQGQRQRLAVSAAPPASGPETSPLLRVDDHLSNGMSSVSLQHRKESKVGFNFNLRQAADADGEIQPDDVLVPSFGIPASGGASLEGQYDGASSSGQQLDGAGAYVHRDESTGDAHLYVERIRIENMQINFRNLFSPVTLQEPTFERVIVVYRKATPKEDGSLLGDRGIHIKHFCNIPLADMEIVLPEKCNPGLTPSDTLKFIGTALFGLVALISSATSGGTIEGSIALAVLLALGAYGAKVYSSFQAAQAEYQNLITRSLYDKQLDSGRATLLLLCDEVIQQEVKEVVLAFFVLMTQGKATLEELDARCEQILEELFHERTDFDAVDALDKLEKLGIVTQDSLGRYGHMSLKHANDLIGVTTDELVLLKGMRGAGLKASKSVRF</sequence>
<keyword evidence="3" id="KW-1185">Reference proteome</keyword>
<evidence type="ECO:0000313" key="2">
    <source>
        <dbReference type="EMBL" id="GBG77559.1"/>
    </source>
</evidence>
<accession>A0A388L5G0</accession>
<comment type="caution">
    <text evidence="2">The sequence shown here is derived from an EMBL/GenBank/DDBJ whole genome shotgun (WGS) entry which is preliminary data.</text>
</comment>
<dbReference type="AlphaFoldDB" id="A0A388L5G0"/>
<dbReference type="PANTHER" id="PTHR33645:SF11">
    <property type="entry name" value="AMINOPEPTIDASE (DUF3754)"/>
    <property type="match status" value="1"/>
</dbReference>
<feature type="compositionally biased region" description="Low complexity" evidence="1">
    <location>
        <begin position="240"/>
        <end position="250"/>
    </location>
</feature>
<feature type="region of interest" description="Disordered" evidence="1">
    <location>
        <begin position="227"/>
        <end position="282"/>
    </location>
</feature>
<reference evidence="2 3" key="1">
    <citation type="journal article" date="2018" name="Cell">
        <title>The Chara Genome: Secondary Complexity and Implications for Plant Terrestrialization.</title>
        <authorList>
            <person name="Nishiyama T."/>
            <person name="Sakayama H."/>
            <person name="Vries J.D."/>
            <person name="Buschmann H."/>
            <person name="Saint-Marcoux D."/>
            <person name="Ullrich K.K."/>
            <person name="Haas F.B."/>
            <person name="Vanderstraeten L."/>
            <person name="Becker D."/>
            <person name="Lang D."/>
            <person name="Vosolsobe S."/>
            <person name="Rombauts S."/>
            <person name="Wilhelmsson P.K.I."/>
            <person name="Janitza P."/>
            <person name="Kern R."/>
            <person name="Heyl A."/>
            <person name="Rumpler F."/>
            <person name="Villalobos L.I.A.C."/>
            <person name="Clay J.M."/>
            <person name="Skokan R."/>
            <person name="Toyoda A."/>
            <person name="Suzuki Y."/>
            <person name="Kagoshima H."/>
            <person name="Schijlen E."/>
            <person name="Tajeshwar N."/>
            <person name="Catarino B."/>
            <person name="Hetherington A.J."/>
            <person name="Saltykova A."/>
            <person name="Bonnot C."/>
            <person name="Breuninger H."/>
            <person name="Symeonidi A."/>
            <person name="Radhakrishnan G.V."/>
            <person name="Van Nieuwerburgh F."/>
            <person name="Deforce D."/>
            <person name="Chang C."/>
            <person name="Karol K.G."/>
            <person name="Hedrich R."/>
            <person name="Ulvskov P."/>
            <person name="Glockner G."/>
            <person name="Delwiche C.F."/>
            <person name="Petrasek J."/>
            <person name="Van de Peer Y."/>
            <person name="Friml J."/>
            <person name="Beilby M."/>
            <person name="Dolan L."/>
            <person name="Kohara Y."/>
            <person name="Sugano S."/>
            <person name="Fujiyama A."/>
            <person name="Delaux P.-M."/>
            <person name="Quint M."/>
            <person name="TheiBen G."/>
            <person name="Hagemann M."/>
            <person name="Harholt J."/>
            <person name="Dunand C."/>
            <person name="Zachgo S."/>
            <person name="Langdale J."/>
            <person name="Maumus F."/>
            <person name="Straeten D.V.D."/>
            <person name="Gould S.B."/>
            <person name="Rensing S.A."/>
        </authorList>
    </citation>
    <scope>NUCLEOTIDE SEQUENCE [LARGE SCALE GENOMIC DNA]</scope>
    <source>
        <strain evidence="2 3">S276</strain>
    </source>
</reference>
<dbReference type="InterPro" id="IPR022227">
    <property type="entry name" value="DUF3754"/>
</dbReference>
<dbReference type="Gramene" id="GBG77559">
    <property type="protein sequence ID" value="GBG77559"/>
    <property type="gene ID" value="CBR_g24005"/>
</dbReference>
<evidence type="ECO:0000256" key="1">
    <source>
        <dbReference type="SAM" id="MobiDB-lite"/>
    </source>
</evidence>
<dbReference type="OrthoDB" id="2020015at2759"/>
<organism evidence="2 3">
    <name type="scientific">Chara braunii</name>
    <name type="common">Braun's stonewort</name>
    <dbReference type="NCBI Taxonomy" id="69332"/>
    <lineage>
        <taxon>Eukaryota</taxon>
        <taxon>Viridiplantae</taxon>
        <taxon>Streptophyta</taxon>
        <taxon>Charophyceae</taxon>
        <taxon>Charales</taxon>
        <taxon>Characeae</taxon>
        <taxon>Chara</taxon>
    </lineage>
</organism>